<comment type="caution">
    <text evidence="14">The sequence shown here is derived from an EMBL/GenBank/DDBJ whole genome shotgun (WGS) entry which is preliminary data.</text>
</comment>
<dbReference type="InterPro" id="IPR027417">
    <property type="entry name" value="P-loop_NTPase"/>
</dbReference>
<dbReference type="InterPro" id="IPR007694">
    <property type="entry name" value="DNA_helicase_DnaB-like_C"/>
</dbReference>
<dbReference type="InterPro" id="IPR036185">
    <property type="entry name" value="DNA_heli_DnaB-like_N_sf"/>
</dbReference>
<dbReference type="AlphaFoldDB" id="E0E584"/>
<keyword evidence="2 12" id="KW-0639">Primosome</keyword>
<dbReference type="Gene3D" id="1.10.860.10">
    <property type="entry name" value="DNAb Helicase, Chain A"/>
    <property type="match status" value="1"/>
</dbReference>
<dbReference type="GO" id="GO:0016887">
    <property type="term" value="F:ATP hydrolysis activity"/>
    <property type="evidence" value="ECO:0007669"/>
    <property type="project" value="RHEA"/>
</dbReference>
<dbReference type="Pfam" id="PF00772">
    <property type="entry name" value="DnaB"/>
    <property type="match status" value="1"/>
</dbReference>
<dbReference type="NCBIfam" id="TIGR00665">
    <property type="entry name" value="DnaB"/>
    <property type="match status" value="1"/>
</dbReference>
<organism evidence="14 15">
    <name type="scientific">Peptostreptococcus stomatis DSM 17678</name>
    <dbReference type="NCBI Taxonomy" id="596315"/>
    <lineage>
        <taxon>Bacteria</taxon>
        <taxon>Bacillati</taxon>
        <taxon>Bacillota</taxon>
        <taxon>Clostridia</taxon>
        <taxon>Peptostreptococcales</taxon>
        <taxon>Peptostreptococcaceae</taxon>
        <taxon>Peptostreptococcus</taxon>
    </lineage>
</organism>
<evidence type="ECO:0000256" key="10">
    <source>
        <dbReference type="ARBA" id="ARBA00048954"/>
    </source>
</evidence>
<evidence type="ECO:0000256" key="9">
    <source>
        <dbReference type="ARBA" id="ARBA00023235"/>
    </source>
</evidence>
<comment type="catalytic activity">
    <reaction evidence="10 12">
        <text>ATP + H2O = ADP + phosphate + H(+)</text>
        <dbReference type="Rhea" id="RHEA:13065"/>
        <dbReference type="ChEBI" id="CHEBI:15377"/>
        <dbReference type="ChEBI" id="CHEBI:15378"/>
        <dbReference type="ChEBI" id="CHEBI:30616"/>
        <dbReference type="ChEBI" id="CHEBI:43474"/>
        <dbReference type="ChEBI" id="CHEBI:456216"/>
        <dbReference type="EC" id="5.6.2.3"/>
    </reaction>
</comment>
<dbReference type="FunFam" id="1.10.860.10:FF:000001">
    <property type="entry name" value="Replicative DNA helicase"/>
    <property type="match status" value="1"/>
</dbReference>
<keyword evidence="4 12" id="KW-0547">Nucleotide-binding</keyword>
<dbReference type="GO" id="GO:0003677">
    <property type="term" value="F:DNA binding"/>
    <property type="evidence" value="ECO:0007669"/>
    <property type="project" value="UniProtKB-UniRule"/>
</dbReference>
<dbReference type="EC" id="5.6.2.3" evidence="11 12"/>
<evidence type="ECO:0000256" key="11">
    <source>
        <dbReference type="NCBIfam" id="TIGR00665"/>
    </source>
</evidence>
<keyword evidence="6 12" id="KW-0347">Helicase</keyword>
<dbReference type="OrthoDB" id="9773982at2"/>
<dbReference type="Pfam" id="PF03796">
    <property type="entry name" value="DnaB_C"/>
    <property type="match status" value="1"/>
</dbReference>
<keyword evidence="3 12" id="KW-0235">DNA replication</keyword>
<dbReference type="PANTHER" id="PTHR30153:SF2">
    <property type="entry name" value="REPLICATIVE DNA HELICASE"/>
    <property type="match status" value="1"/>
</dbReference>
<evidence type="ECO:0000313" key="15">
    <source>
        <dbReference type="Proteomes" id="UP000003244"/>
    </source>
</evidence>
<dbReference type="RefSeq" id="WP_007791330.1">
    <property type="nucleotide sequence ID" value="NZ_ADGQ01000073.1"/>
</dbReference>
<dbReference type="eggNOG" id="COG0305">
    <property type="taxonomic scope" value="Bacteria"/>
</dbReference>
<dbReference type="PANTHER" id="PTHR30153">
    <property type="entry name" value="REPLICATIVE DNA HELICASE DNAB"/>
    <property type="match status" value="1"/>
</dbReference>
<dbReference type="InterPro" id="IPR016136">
    <property type="entry name" value="DNA_helicase_N/primase_C"/>
</dbReference>
<dbReference type="GO" id="GO:0005829">
    <property type="term" value="C:cytosol"/>
    <property type="evidence" value="ECO:0007669"/>
    <property type="project" value="TreeGrafter"/>
</dbReference>
<dbReference type="STRING" id="596315.HMPREF0634_1204"/>
<dbReference type="InterPro" id="IPR007692">
    <property type="entry name" value="DNA_helicase_DnaB"/>
</dbReference>
<dbReference type="GeneID" id="84801465"/>
<evidence type="ECO:0000256" key="12">
    <source>
        <dbReference type="RuleBase" id="RU362085"/>
    </source>
</evidence>
<dbReference type="SUPFAM" id="SSF48024">
    <property type="entry name" value="N-terminal domain of DnaB helicase"/>
    <property type="match status" value="1"/>
</dbReference>
<name>E0E584_9FIRM</name>
<evidence type="ECO:0000256" key="2">
    <source>
        <dbReference type="ARBA" id="ARBA00022515"/>
    </source>
</evidence>
<protein>
    <recommendedName>
        <fullName evidence="11 12">Replicative DNA helicase</fullName>
        <ecNumber evidence="11 12">5.6.2.3</ecNumber>
    </recommendedName>
</protein>
<dbReference type="Proteomes" id="UP000003244">
    <property type="component" value="Unassembled WGS sequence"/>
</dbReference>
<dbReference type="InterPro" id="IPR007693">
    <property type="entry name" value="DNA_helicase_DnaB-like_N"/>
</dbReference>
<dbReference type="CDD" id="cd00984">
    <property type="entry name" value="DnaB_C"/>
    <property type="match status" value="1"/>
</dbReference>
<dbReference type="GO" id="GO:0042802">
    <property type="term" value="F:identical protein binding"/>
    <property type="evidence" value="ECO:0007669"/>
    <property type="project" value="UniProtKB-ARBA"/>
</dbReference>
<proteinExistence type="inferred from homology"/>
<evidence type="ECO:0000256" key="6">
    <source>
        <dbReference type="ARBA" id="ARBA00022806"/>
    </source>
</evidence>
<evidence type="ECO:0000256" key="7">
    <source>
        <dbReference type="ARBA" id="ARBA00022840"/>
    </source>
</evidence>
<reference evidence="14 15" key="1">
    <citation type="submission" date="2010-08" db="EMBL/GenBank/DDBJ databases">
        <authorList>
            <person name="Harkins D.M."/>
            <person name="Madupu R."/>
            <person name="Durkin A.S."/>
            <person name="Torralba M."/>
            <person name="Methe B."/>
            <person name="Sutton G.G."/>
            <person name="Nelson K.E."/>
        </authorList>
    </citation>
    <scope>NUCLEOTIDE SEQUENCE [LARGE SCALE GENOMIC DNA]</scope>
    <source>
        <strain evidence="14 15">DSM 17678</strain>
    </source>
</reference>
<keyword evidence="7 12" id="KW-0067">ATP-binding</keyword>
<evidence type="ECO:0000256" key="5">
    <source>
        <dbReference type="ARBA" id="ARBA00022801"/>
    </source>
</evidence>
<dbReference type="GO" id="GO:1990077">
    <property type="term" value="C:primosome complex"/>
    <property type="evidence" value="ECO:0007669"/>
    <property type="project" value="UniProtKB-UniRule"/>
</dbReference>
<evidence type="ECO:0000256" key="8">
    <source>
        <dbReference type="ARBA" id="ARBA00023125"/>
    </source>
</evidence>
<dbReference type="SUPFAM" id="SSF52540">
    <property type="entry name" value="P-loop containing nucleoside triphosphate hydrolases"/>
    <property type="match status" value="1"/>
</dbReference>
<dbReference type="NCBIfam" id="NF004384">
    <property type="entry name" value="PRK05748.1"/>
    <property type="match status" value="1"/>
</dbReference>
<evidence type="ECO:0000313" key="14">
    <source>
        <dbReference type="EMBL" id="EFM63958.1"/>
    </source>
</evidence>
<dbReference type="GO" id="GO:0043139">
    <property type="term" value="F:5'-3' DNA helicase activity"/>
    <property type="evidence" value="ECO:0007669"/>
    <property type="project" value="UniProtKB-EC"/>
</dbReference>
<accession>E0E584</accession>
<sequence>MAELMKTPPHNLESEQCVIGSIIVEEETLVPVAEILDREDFYIDAHKVIYDSMIELGNERKPIDMITLTNRLKEKGYLDQVGGVTYLTSITNMIPTTSNVKVYAEIVKKNSTLRKLIKASNDIISMGYEASDSLDDILNVAEKKIFDISQDRMSQDFKPISEVLTSVTAMIEEVYSKGSDITGLDTGFIDLNKKLGGFHKSDLILIAARPGMGKTAFALNLVANAAIRSKSSVAVFSLEMSKEQLVQRLLSSQSNVALNNISKGKIADDEWKKLTDAMTVLSSSDIFIDDTPGIKVSEIRSKCRKLKMEKGLDMIMIDYLQLMEADGRADNRQQEVSKISRSLKILAKEMNCPVIALSQLSRNTESGKDHMPKLSDLRDSGAIEQDADIVMFIYRDEYYTKMETKKKDLAEIIIAKNRHGEISNIELVWIGKIQKFSNKLKTINK</sequence>
<keyword evidence="5 12" id="KW-0378">Hydrolase</keyword>
<feature type="domain" description="SF4 helicase" evidence="13">
    <location>
        <begin position="177"/>
        <end position="443"/>
    </location>
</feature>
<dbReference type="FunFam" id="3.40.50.300:FF:000076">
    <property type="entry name" value="Replicative DNA helicase"/>
    <property type="match status" value="1"/>
</dbReference>
<comment type="similarity">
    <text evidence="1 12">Belongs to the helicase family. DnaB subfamily.</text>
</comment>
<keyword evidence="8 12" id="KW-0238">DNA-binding</keyword>
<dbReference type="PROSITE" id="PS51199">
    <property type="entry name" value="SF4_HELICASE"/>
    <property type="match status" value="1"/>
</dbReference>
<dbReference type="EMBL" id="ADGQ01000073">
    <property type="protein sequence ID" value="EFM63958.1"/>
    <property type="molecule type" value="Genomic_DNA"/>
</dbReference>
<evidence type="ECO:0000259" key="13">
    <source>
        <dbReference type="PROSITE" id="PS51199"/>
    </source>
</evidence>
<evidence type="ECO:0000256" key="3">
    <source>
        <dbReference type="ARBA" id="ARBA00022705"/>
    </source>
</evidence>
<evidence type="ECO:0000256" key="1">
    <source>
        <dbReference type="ARBA" id="ARBA00008428"/>
    </source>
</evidence>
<keyword evidence="15" id="KW-1185">Reference proteome</keyword>
<comment type="function">
    <text evidence="12">The main replicative DNA helicase, it participates in initiation and elongation during chromosome replication. Travels ahead of the DNA replisome, separating dsDNA into templates for DNA synthesis. A processive ATP-dependent 5'-3' DNA helicase it has DNA-dependent ATPase activity.</text>
</comment>
<dbReference type="GO" id="GO:0005524">
    <property type="term" value="F:ATP binding"/>
    <property type="evidence" value="ECO:0007669"/>
    <property type="project" value="UniProtKB-UniRule"/>
</dbReference>
<dbReference type="Gene3D" id="3.40.50.300">
    <property type="entry name" value="P-loop containing nucleotide triphosphate hydrolases"/>
    <property type="match status" value="1"/>
</dbReference>
<gene>
    <name evidence="14" type="primary">dnaB</name>
    <name evidence="14" type="ORF">HMPREF0634_1204</name>
</gene>
<dbReference type="GO" id="GO:0006269">
    <property type="term" value="P:DNA replication, synthesis of primer"/>
    <property type="evidence" value="ECO:0007669"/>
    <property type="project" value="UniProtKB-UniRule"/>
</dbReference>
<evidence type="ECO:0000256" key="4">
    <source>
        <dbReference type="ARBA" id="ARBA00022741"/>
    </source>
</evidence>
<keyword evidence="9" id="KW-0413">Isomerase</keyword>